<name>B0DEI6_LACBS</name>
<dbReference type="InParanoid" id="B0DEI6"/>
<proteinExistence type="predicted"/>
<organism evidence="2">
    <name type="scientific">Laccaria bicolor (strain S238N-H82 / ATCC MYA-4686)</name>
    <name type="common">Bicoloured deceiver</name>
    <name type="synonym">Laccaria laccata var. bicolor</name>
    <dbReference type="NCBI Taxonomy" id="486041"/>
    <lineage>
        <taxon>Eukaryota</taxon>
        <taxon>Fungi</taxon>
        <taxon>Dikarya</taxon>
        <taxon>Basidiomycota</taxon>
        <taxon>Agaricomycotina</taxon>
        <taxon>Agaricomycetes</taxon>
        <taxon>Agaricomycetidae</taxon>
        <taxon>Agaricales</taxon>
        <taxon>Agaricineae</taxon>
        <taxon>Hydnangiaceae</taxon>
        <taxon>Laccaria</taxon>
    </lineage>
</organism>
<accession>B0DEI6</accession>
<keyword evidence="2" id="KW-1185">Reference proteome</keyword>
<protein>
    <submittedName>
        <fullName evidence="1">Predicted protein</fullName>
    </submittedName>
</protein>
<dbReference type="AlphaFoldDB" id="B0DEI6"/>
<gene>
    <name evidence="1" type="ORF">LACBIDRAFT_328318</name>
</gene>
<evidence type="ECO:0000313" key="1">
    <source>
        <dbReference type="EMBL" id="EDR06943.1"/>
    </source>
</evidence>
<dbReference type="Proteomes" id="UP000001194">
    <property type="component" value="Unassembled WGS sequence"/>
</dbReference>
<evidence type="ECO:0000313" key="2">
    <source>
        <dbReference type="Proteomes" id="UP000001194"/>
    </source>
</evidence>
<dbReference type="HOGENOM" id="CLU_1917407_0_0_1"/>
<sequence>MCHGLPRLFIAGHHAVYWVGSITYQEAEHGDMRGSAQPGPIQLTLYGRVSSSLKLLKHYLGFSLPVMVQYSVMQFTGSMTSQEAEHGDVHKAVKYIMHTPGSKSLPSLYRPMFLVNIPMLERVWLKQPHSAA</sequence>
<dbReference type="EMBL" id="DS547106">
    <property type="protein sequence ID" value="EDR06943.1"/>
    <property type="molecule type" value="Genomic_DNA"/>
</dbReference>
<dbReference type="GeneID" id="6078077"/>
<reference evidence="1 2" key="1">
    <citation type="journal article" date="2008" name="Nature">
        <title>The genome of Laccaria bicolor provides insights into mycorrhizal symbiosis.</title>
        <authorList>
            <person name="Martin F."/>
            <person name="Aerts A."/>
            <person name="Ahren D."/>
            <person name="Brun A."/>
            <person name="Danchin E.G.J."/>
            <person name="Duchaussoy F."/>
            <person name="Gibon J."/>
            <person name="Kohler A."/>
            <person name="Lindquist E."/>
            <person name="Pereda V."/>
            <person name="Salamov A."/>
            <person name="Shapiro H.J."/>
            <person name="Wuyts J."/>
            <person name="Blaudez D."/>
            <person name="Buee M."/>
            <person name="Brokstein P."/>
            <person name="Canbaeck B."/>
            <person name="Cohen D."/>
            <person name="Courty P.E."/>
            <person name="Coutinho P.M."/>
            <person name="Delaruelle C."/>
            <person name="Detter J.C."/>
            <person name="Deveau A."/>
            <person name="DiFazio S."/>
            <person name="Duplessis S."/>
            <person name="Fraissinet-Tachet L."/>
            <person name="Lucic E."/>
            <person name="Frey-Klett P."/>
            <person name="Fourrey C."/>
            <person name="Feussner I."/>
            <person name="Gay G."/>
            <person name="Grimwood J."/>
            <person name="Hoegger P.J."/>
            <person name="Jain P."/>
            <person name="Kilaru S."/>
            <person name="Labbe J."/>
            <person name="Lin Y.C."/>
            <person name="Legue V."/>
            <person name="Le Tacon F."/>
            <person name="Marmeisse R."/>
            <person name="Melayah D."/>
            <person name="Montanini B."/>
            <person name="Muratet M."/>
            <person name="Nehls U."/>
            <person name="Niculita-Hirzel H."/>
            <person name="Oudot-Le Secq M.P."/>
            <person name="Peter M."/>
            <person name="Quesneville H."/>
            <person name="Rajashekar B."/>
            <person name="Reich M."/>
            <person name="Rouhier N."/>
            <person name="Schmutz J."/>
            <person name="Yin T."/>
            <person name="Chalot M."/>
            <person name="Henrissat B."/>
            <person name="Kuees U."/>
            <person name="Lucas S."/>
            <person name="Van de Peer Y."/>
            <person name="Podila G.K."/>
            <person name="Polle A."/>
            <person name="Pukkila P.J."/>
            <person name="Richardson P.M."/>
            <person name="Rouze P."/>
            <person name="Sanders I.R."/>
            <person name="Stajich J.E."/>
            <person name="Tunlid A."/>
            <person name="Tuskan G."/>
            <person name="Grigoriev I.V."/>
        </authorList>
    </citation>
    <scope>NUCLEOTIDE SEQUENCE [LARGE SCALE GENOMIC DNA]</scope>
    <source>
        <strain evidence="2">S238N-H82 / ATCC MYA-4686</strain>
    </source>
</reference>
<dbReference type="KEGG" id="lbc:LACBIDRAFT_328318"/>
<dbReference type="RefSeq" id="XP_001882316.1">
    <property type="nucleotide sequence ID" value="XM_001882281.1"/>
</dbReference>